<sequence>MKRDEQACTAVPFHDGLAEHLTQIARIIHTELRKVLADEDLSAVESGVIMRLSTTKVDTAGRIARRMGVSRSLMSKAVDHLVRGGWIETKPDQSDRRMVHLVLLPKAEPAVKRCRELKHEYYEKMCAGVSPEDMQVFHRVMEQIRRNLENFTETGRYPEMRKEKTE</sequence>
<dbReference type="GO" id="GO:0003700">
    <property type="term" value="F:DNA-binding transcription factor activity"/>
    <property type="evidence" value="ECO:0007669"/>
    <property type="project" value="InterPro"/>
</dbReference>
<accession>A0AAE3ALW5</accession>
<keyword evidence="3" id="KW-1185">Reference proteome</keyword>
<dbReference type="PANTHER" id="PTHR33164:SF43">
    <property type="entry name" value="HTH-TYPE TRANSCRIPTIONAL REPRESSOR YETL"/>
    <property type="match status" value="1"/>
</dbReference>
<dbReference type="SUPFAM" id="SSF46785">
    <property type="entry name" value="Winged helix' DNA-binding domain"/>
    <property type="match status" value="1"/>
</dbReference>
<comment type="caution">
    <text evidence="2">The sequence shown here is derived from an EMBL/GenBank/DDBJ whole genome shotgun (WGS) entry which is preliminary data.</text>
</comment>
<dbReference type="InterPro" id="IPR039422">
    <property type="entry name" value="MarR/SlyA-like"/>
</dbReference>
<dbReference type="InterPro" id="IPR000835">
    <property type="entry name" value="HTH_MarR-typ"/>
</dbReference>
<organism evidence="2 3">
    <name type="scientific">Hominenteromicrobium mulieris</name>
    <dbReference type="NCBI Taxonomy" id="2885357"/>
    <lineage>
        <taxon>Bacteria</taxon>
        <taxon>Bacillati</taxon>
        <taxon>Bacillota</taxon>
        <taxon>Clostridia</taxon>
        <taxon>Eubacteriales</taxon>
        <taxon>Oscillospiraceae</taxon>
        <taxon>Hominenteromicrobium</taxon>
    </lineage>
</organism>
<feature type="domain" description="HTH marR-type" evidence="1">
    <location>
        <begin position="14"/>
        <end position="146"/>
    </location>
</feature>
<reference evidence="2" key="1">
    <citation type="submission" date="2021-10" db="EMBL/GenBank/DDBJ databases">
        <title>Anaerobic single-cell dispensing facilitates the cultivation of human gut bacteria.</title>
        <authorList>
            <person name="Afrizal A."/>
        </authorList>
    </citation>
    <scope>NUCLEOTIDE SEQUENCE</scope>
    <source>
        <strain evidence="2">CLA-AA-H250</strain>
    </source>
</reference>
<gene>
    <name evidence="2" type="ORF">LKD31_05280</name>
</gene>
<dbReference type="Proteomes" id="UP001199424">
    <property type="component" value="Unassembled WGS sequence"/>
</dbReference>
<dbReference type="PANTHER" id="PTHR33164">
    <property type="entry name" value="TRANSCRIPTIONAL REGULATOR, MARR FAMILY"/>
    <property type="match status" value="1"/>
</dbReference>
<dbReference type="SMART" id="SM00347">
    <property type="entry name" value="HTH_MARR"/>
    <property type="match status" value="1"/>
</dbReference>
<dbReference type="AlphaFoldDB" id="A0AAE3ALW5"/>
<evidence type="ECO:0000313" key="3">
    <source>
        <dbReference type="Proteomes" id="UP001199424"/>
    </source>
</evidence>
<protein>
    <submittedName>
        <fullName evidence="2">MarR family transcriptional regulator</fullName>
    </submittedName>
</protein>
<dbReference type="EMBL" id="JAJEQC010000004">
    <property type="protein sequence ID" value="MCC2136423.1"/>
    <property type="molecule type" value="Genomic_DNA"/>
</dbReference>
<name>A0AAE3ALW5_9FIRM</name>
<dbReference type="Pfam" id="PF12802">
    <property type="entry name" value="MarR_2"/>
    <property type="match status" value="1"/>
</dbReference>
<proteinExistence type="predicted"/>
<dbReference type="InterPro" id="IPR036388">
    <property type="entry name" value="WH-like_DNA-bd_sf"/>
</dbReference>
<dbReference type="Gene3D" id="1.10.10.10">
    <property type="entry name" value="Winged helix-like DNA-binding domain superfamily/Winged helix DNA-binding domain"/>
    <property type="match status" value="1"/>
</dbReference>
<evidence type="ECO:0000313" key="2">
    <source>
        <dbReference type="EMBL" id="MCC2136423.1"/>
    </source>
</evidence>
<dbReference type="InterPro" id="IPR036390">
    <property type="entry name" value="WH_DNA-bd_sf"/>
</dbReference>
<dbReference type="RefSeq" id="WP_308448914.1">
    <property type="nucleotide sequence ID" value="NZ_JAJEQC010000004.1"/>
</dbReference>
<dbReference type="GO" id="GO:0006950">
    <property type="term" value="P:response to stress"/>
    <property type="evidence" value="ECO:0007669"/>
    <property type="project" value="TreeGrafter"/>
</dbReference>
<dbReference type="PROSITE" id="PS50995">
    <property type="entry name" value="HTH_MARR_2"/>
    <property type="match status" value="1"/>
</dbReference>
<evidence type="ECO:0000259" key="1">
    <source>
        <dbReference type="PROSITE" id="PS50995"/>
    </source>
</evidence>